<dbReference type="EMBL" id="WOWK01000003">
    <property type="protein sequence ID" value="KAF0331450.1"/>
    <property type="molecule type" value="Genomic_DNA"/>
</dbReference>
<evidence type="ECO:0000256" key="1">
    <source>
        <dbReference type="SAM" id="Phobius"/>
    </source>
</evidence>
<dbReference type="AlphaFoldDB" id="A0A8H3ZYV7"/>
<evidence type="ECO:0000313" key="3">
    <source>
        <dbReference type="Proteomes" id="UP000434172"/>
    </source>
</evidence>
<organism evidence="2 3">
    <name type="scientific">Colletotrichum asianum</name>
    <dbReference type="NCBI Taxonomy" id="702518"/>
    <lineage>
        <taxon>Eukaryota</taxon>
        <taxon>Fungi</taxon>
        <taxon>Dikarya</taxon>
        <taxon>Ascomycota</taxon>
        <taxon>Pezizomycotina</taxon>
        <taxon>Sordariomycetes</taxon>
        <taxon>Hypocreomycetidae</taxon>
        <taxon>Glomerellales</taxon>
        <taxon>Glomerellaceae</taxon>
        <taxon>Colletotrichum</taxon>
        <taxon>Colletotrichum gloeosporioides species complex</taxon>
    </lineage>
</organism>
<proteinExistence type="predicted"/>
<keyword evidence="1" id="KW-0812">Transmembrane</keyword>
<accession>A0A8H3ZYV7</accession>
<sequence>MAFSARYATMLPRAPSPLFDTSFSPTALLYLQLRVPTLLISGFFSFCLTFLPFNLVLTLTPHTPVTLTVSLRPWRGRT</sequence>
<keyword evidence="1" id="KW-1133">Transmembrane helix</keyword>
<comment type="caution">
    <text evidence="2">The sequence shown here is derived from an EMBL/GenBank/DDBJ whole genome shotgun (WGS) entry which is preliminary data.</text>
</comment>
<keyword evidence="3" id="KW-1185">Reference proteome</keyword>
<keyword evidence="1" id="KW-0472">Membrane</keyword>
<name>A0A8H3ZYV7_9PEZI</name>
<dbReference type="Proteomes" id="UP000434172">
    <property type="component" value="Unassembled WGS sequence"/>
</dbReference>
<feature type="transmembrane region" description="Helical" evidence="1">
    <location>
        <begin position="38"/>
        <end position="57"/>
    </location>
</feature>
<protein>
    <submittedName>
        <fullName evidence="2">Uncharacterized protein</fullName>
    </submittedName>
</protein>
<evidence type="ECO:0000313" key="2">
    <source>
        <dbReference type="EMBL" id="KAF0331450.1"/>
    </source>
</evidence>
<gene>
    <name evidence="2" type="ORF">GQ607_001196</name>
</gene>
<reference evidence="2 3" key="1">
    <citation type="submission" date="2019-12" db="EMBL/GenBank/DDBJ databases">
        <title>A genome sequence resource for the geographically widespread anthracnose pathogen Colletotrichum asianum.</title>
        <authorList>
            <person name="Meng Y."/>
        </authorList>
    </citation>
    <scope>NUCLEOTIDE SEQUENCE [LARGE SCALE GENOMIC DNA]</scope>
    <source>
        <strain evidence="2 3">ICMP 18580</strain>
    </source>
</reference>